<keyword evidence="2" id="KW-1185">Reference proteome</keyword>
<evidence type="ECO:0008006" key="3">
    <source>
        <dbReference type="Google" id="ProtNLM"/>
    </source>
</evidence>
<dbReference type="AlphaFoldDB" id="A0A1G9AIY1"/>
<reference evidence="2" key="1">
    <citation type="submission" date="2016-10" db="EMBL/GenBank/DDBJ databases">
        <authorList>
            <person name="Varghese N."/>
            <person name="Submissions S."/>
        </authorList>
    </citation>
    <scope>NUCLEOTIDE SEQUENCE [LARGE SCALE GENOMIC DNA]</scope>
    <source>
        <strain evidence="2">B4,CECT 8067,JCM 17497</strain>
    </source>
</reference>
<protein>
    <recommendedName>
        <fullName evidence="3">Lipoprotein</fullName>
    </recommendedName>
</protein>
<dbReference type="Proteomes" id="UP000198882">
    <property type="component" value="Unassembled WGS sequence"/>
</dbReference>
<dbReference type="RefSeq" id="WP_090307461.1">
    <property type="nucleotide sequence ID" value="NZ_FNFE01000003.1"/>
</dbReference>
<proteinExistence type="predicted"/>
<name>A0A1G9AIY1_9EURY</name>
<dbReference type="OrthoDB" id="198742at2157"/>
<evidence type="ECO:0000313" key="2">
    <source>
        <dbReference type="Proteomes" id="UP000198882"/>
    </source>
</evidence>
<evidence type="ECO:0000313" key="1">
    <source>
        <dbReference type="EMBL" id="SDK26764.1"/>
    </source>
</evidence>
<accession>A0A1G9AIY1</accession>
<sequence>MKRSAFLASVGAAGSIALAGCLGSLPLSEEDAPSECPDLDLETPLAYDVFDFEGGILETDQEEVVKIFTSRRDVAQFIDETDISEALETVDFETQYGVIAERSLHGNWGSHHVIGVDQQTERTIELHVCTPERPESPPNDVVTTMSIGLLVELEGEVPTDGQLQHHY</sequence>
<dbReference type="EMBL" id="FNFE01000003">
    <property type="protein sequence ID" value="SDK26764.1"/>
    <property type="molecule type" value="Genomic_DNA"/>
</dbReference>
<dbReference type="PROSITE" id="PS51257">
    <property type="entry name" value="PROKAR_LIPOPROTEIN"/>
    <property type="match status" value="1"/>
</dbReference>
<organism evidence="1 2">
    <name type="scientific">Natronorubrum texcoconense</name>
    <dbReference type="NCBI Taxonomy" id="1095776"/>
    <lineage>
        <taxon>Archaea</taxon>
        <taxon>Methanobacteriati</taxon>
        <taxon>Methanobacteriota</taxon>
        <taxon>Stenosarchaea group</taxon>
        <taxon>Halobacteria</taxon>
        <taxon>Halobacteriales</taxon>
        <taxon>Natrialbaceae</taxon>
        <taxon>Natronorubrum</taxon>
    </lineage>
</organism>
<gene>
    <name evidence="1" type="ORF">SAMN04515672_2744</name>
</gene>